<organism evidence="1 2">
    <name type="scientific">Bacteroides salyersiae</name>
    <dbReference type="NCBI Taxonomy" id="291644"/>
    <lineage>
        <taxon>Bacteria</taxon>
        <taxon>Pseudomonadati</taxon>
        <taxon>Bacteroidota</taxon>
        <taxon>Bacteroidia</taxon>
        <taxon>Bacteroidales</taxon>
        <taxon>Bacteroidaceae</taxon>
        <taxon>Bacteroides</taxon>
    </lineage>
</organism>
<dbReference type="RefSeq" id="WP_130058424.1">
    <property type="nucleotide sequence ID" value="NZ_RCXT01000003.1"/>
</dbReference>
<name>A0A7J4XM55_9BACE</name>
<dbReference type="Proteomes" id="UP000422221">
    <property type="component" value="Unassembled WGS sequence"/>
</dbReference>
<reference evidence="1 2" key="1">
    <citation type="journal article" date="2019" name="Nat. Med.">
        <title>A library of human gut bacterial isolates paired with longitudinal multiomics data enables mechanistic microbiome research.</title>
        <authorList>
            <person name="Poyet M."/>
            <person name="Groussin M."/>
            <person name="Gibbons S.M."/>
            <person name="Avila-Pacheco J."/>
            <person name="Jiang X."/>
            <person name="Kearney S.M."/>
            <person name="Perrotta A.R."/>
            <person name="Berdy B."/>
            <person name="Zhao S."/>
            <person name="Lieberman T.D."/>
            <person name="Swanson P.K."/>
            <person name="Smith M."/>
            <person name="Roesemann S."/>
            <person name="Alexander J.E."/>
            <person name="Rich S.A."/>
            <person name="Livny J."/>
            <person name="Vlamakis H."/>
            <person name="Clish C."/>
            <person name="Bullock K."/>
            <person name="Deik A."/>
            <person name="Scott J."/>
            <person name="Pierce K.A."/>
            <person name="Xavier R.J."/>
            <person name="Alm E.J."/>
        </authorList>
    </citation>
    <scope>NUCLEOTIDE SEQUENCE [LARGE SCALE GENOMIC DNA]</scope>
    <source>
        <strain evidence="1 2">BIOML-A10</strain>
    </source>
</reference>
<sequence length="76" mass="8538">MNKNRRNRIVEIIDQINDVKNDIDDIISEERDAYDNLPEGFQTGVKGDKIESAVAAMESSNESLDKAIAKLNEAMK</sequence>
<accession>A0A7J4XM55</accession>
<dbReference type="AlphaFoldDB" id="A0A7J4XM55"/>
<dbReference type="EMBL" id="VWMK01000004">
    <property type="protein sequence ID" value="KAA3767917.1"/>
    <property type="molecule type" value="Genomic_DNA"/>
</dbReference>
<proteinExistence type="predicted"/>
<comment type="caution">
    <text evidence="1">The sequence shown here is derived from an EMBL/GenBank/DDBJ whole genome shotgun (WGS) entry which is preliminary data.</text>
</comment>
<gene>
    <name evidence="1" type="ORF">F3F73_05855</name>
</gene>
<protein>
    <submittedName>
        <fullName evidence="1">Uncharacterized protein</fullName>
    </submittedName>
</protein>
<evidence type="ECO:0000313" key="2">
    <source>
        <dbReference type="Proteomes" id="UP000422221"/>
    </source>
</evidence>
<evidence type="ECO:0000313" key="1">
    <source>
        <dbReference type="EMBL" id="KAA3767917.1"/>
    </source>
</evidence>